<evidence type="ECO:0000256" key="2">
    <source>
        <dbReference type="RuleBase" id="RU004328"/>
    </source>
</evidence>
<dbReference type="RefSeq" id="WP_186911079.1">
    <property type="nucleotide sequence ID" value="NZ_JACOFV010000002.1"/>
</dbReference>
<feature type="chain" id="PRO_5037410483" evidence="3">
    <location>
        <begin position="25"/>
        <end position="244"/>
    </location>
</feature>
<dbReference type="GO" id="GO:0003723">
    <property type="term" value="F:RNA binding"/>
    <property type="evidence" value="ECO:0007669"/>
    <property type="project" value="InterPro"/>
</dbReference>
<evidence type="ECO:0000313" key="4">
    <source>
        <dbReference type="EMBL" id="MBC3861141.1"/>
    </source>
</evidence>
<dbReference type="PANTHER" id="PTHR11240">
    <property type="entry name" value="RIBONUCLEASE T2"/>
    <property type="match status" value="1"/>
</dbReference>
<keyword evidence="5" id="KW-1185">Reference proteome</keyword>
<comment type="similarity">
    <text evidence="1 2">Belongs to the RNase T2 family.</text>
</comment>
<proteinExistence type="inferred from homology"/>
<dbReference type="InterPro" id="IPR001568">
    <property type="entry name" value="RNase_T2-like"/>
</dbReference>
<dbReference type="GO" id="GO:0006401">
    <property type="term" value="P:RNA catabolic process"/>
    <property type="evidence" value="ECO:0007669"/>
    <property type="project" value="TreeGrafter"/>
</dbReference>
<reference evidence="4" key="1">
    <citation type="submission" date="2020-08" db="EMBL/GenBank/DDBJ databases">
        <title>Novel species isolated from subtropical streams in China.</title>
        <authorList>
            <person name="Lu H."/>
        </authorList>
    </citation>
    <scope>NUCLEOTIDE SEQUENCE</scope>
    <source>
        <strain evidence="4">KACC 12607</strain>
    </source>
</reference>
<evidence type="ECO:0000256" key="3">
    <source>
        <dbReference type="SAM" id="SignalP"/>
    </source>
</evidence>
<protein>
    <submittedName>
        <fullName evidence="4">Ribonuclease</fullName>
    </submittedName>
</protein>
<gene>
    <name evidence="4" type="ORF">H8K32_03435</name>
</gene>
<dbReference type="Gene3D" id="3.90.730.10">
    <property type="entry name" value="Ribonuclease T2-like"/>
    <property type="match status" value="1"/>
</dbReference>
<sequence length="244" mass="26074">MLSKLIKASVALILAMLANTAAQAQTADYFLLAASWEPGFCATNSGKSECQNIRGTYAGSHLSTHGLWASSFDGNNPQYCNVPQQEIDLDSGSTWCSMDPYGASASTLSNLATYMPGIQSCLDDHEWYKHGSCSGQTPDDFWATTINLIKSLGQTQLNTFIASNAGRNVTRAQLMQAATNTFGSSASSAIAFKCVKKNRVSYLTEVWTNLDPSSLNQFPNANALVTNANIAGTCPATGIYIARP</sequence>
<name>A0A923HK43_9BURK</name>
<dbReference type="PANTHER" id="PTHR11240:SF22">
    <property type="entry name" value="RIBONUCLEASE T2"/>
    <property type="match status" value="1"/>
</dbReference>
<dbReference type="InterPro" id="IPR036430">
    <property type="entry name" value="RNase_T2-like_sf"/>
</dbReference>
<dbReference type="SUPFAM" id="SSF55895">
    <property type="entry name" value="Ribonuclease Rh-like"/>
    <property type="match status" value="1"/>
</dbReference>
<feature type="signal peptide" evidence="3">
    <location>
        <begin position="1"/>
        <end position="24"/>
    </location>
</feature>
<evidence type="ECO:0000313" key="5">
    <source>
        <dbReference type="Proteomes" id="UP000634011"/>
    </source>
</evidence>
<organism evidence="4 5">
    <name type="scientific">Undibacterium jejuense</name>
    <dbReference type="NCBI Taxonomy" id="1344949"/>
    <lineage>
        <taxon>Bacteria</taxon>
        <taxon>Pseudomonadati</taxon>
        <taxon>Pseudomonadota</taxon>
        <taxon>Betaproteobacteria</taxon>
        <taxon>Burkholderiales</taxon>
        <taxon>Oxalobacteraceae</taxon>
        <taxon>Undibacterium</taxon>
    </lineage>
</organism>
<comment type="caution">
    <text evidence="4">The sequence shown here is derived from an EMBL/GenBank/DDBJ whole genome shotgun (WGS) entry which is preliminary data.</text>
</comment>
<evidence type="ECO:0000256" key="1">
    <source>
        <dbReference type="ARBA" id="ARBA00007469"/>
    </source>
</evidence>
<dbReference type="EMBL" id="JACOFV010000002">
    <property type="protein sequence ID" value="MBC3861141.1"/>
    <property type="molecule type" value="Genomic_DNA"/>
</dbReference>
<accession>A0A923HK43</accession>
<dbReference type="Pfam" id="PF00445">
    <property type="entry name" value="Ribonuclease_T2"/>
    <property type="match status" value="1"/>
</dbReference>
<dbReference type="AlphaFoldDB" id="A0A923HK43"/>
<keyword evidence="3" id="KW-0732">Signal</keyword>
<dbReference type="GO" id="GO:0033897">
    <property type="term" value="F:ribonuclease T2 activity"/>
    <property type="evidence" value="ECO:0007669"/>
    <property type="project" value="InterPro"/>
</dbReference>
<dbReference type="Proteomes" id="UP000634011">
    <property type="component" value="Unassembled WGS sequence"/>
</dbReference>